<evidence type="ECO:0000313" key="2">
    <source>
        <dbReference type="EMBL" id="ART31870.1"/>
    </source>
</evidence>
<evidence type="ECO:0000256" key="1">
    <source>
        <dbReference type="SAM" id="SignalP"/>
    </source>
</evidence>
<geneLocation type="mitochondrion" evidence="2"/>
<gene>
    <name evidence="2" type="ORF">AEK19_MT1688</name>
</gene>
<proteinExistence type="predicted"/>
<organism evidence="2">
    <name type="scientific">Utricularia reniformis</name>
    <dbReference type="NCBI Taxonomy" id="192314"/>
    <lineage>
        <taxon>Eukaryota</taxon>
        <taxon>Viridiplantae</taxon>
        <taxon>Streptophyta</taxon>
        <taxon>Embryophyta</taxon>
        <taxon>Tracheophyta</taxon>
        <taxon>Spermatophyta</taxon>
        <taxon>Magnoliopsida</taxon>
        <taxon>eudicotyledons</taxon>
        <taxon>Gunneridae</taxon>
        <taxon>Pentapetalae</taxon>
        <taxon>asterids</taxon>
        <taxon>lamiids</taxon>
        <taxon>Lamiales</taxon>
        <taxon>Lentibulariaceae</taxon>
        <taxon>Utricularia</taxon>
    </lineage>
</organism>
<keyword evidence="2" id="KW-0496">Mitochondrion</keyword>
<name>A0A1Y0B385_9LAMI</name>
<dbReference type="EMBL" id="KY774314">
    <property type="protein sequence ID" value="ART31870.1"/>
    <property type="molecule type" value="Genomic_DNA"/>
</dbReference>
<sequence length="45" mass="5012">MQLLRIPFFLLGLFLSARSLLLTSIEELVGGSKLHISNLMIESIP</sequence>
<reference evidence="2" key="1">
    <citation type="submission" date="2017-03" db="EMBL/GenBank/DDBJ databases">
        <title>The mitochondrial genome of the carnivorous plant Utricularia reniformis (Lentibulariaceae): structure, comparative analysis and evolutionary landmarks.</title>
        <authorList>
            <person name="Silva S.R."/>
            <person name="Alvarenga D.O."/>
            <person name="Michael T.P."/>
            <person name="Miranda V.F.O."/>
            <person name="Varani A.M."/>
        </authorList>
    </citation>
    <scope>NUCLEOTIDE SEQUENCE</scope>
</reference>
<keyword evidence="1" id="KW-0732">Signal</keyword>
<protein>
    <submittedName>
        <fullName evidence="2">Uncharacterized protein</fullName>
    </submittedName>
</protein>
<feature type="signal peptide" evidence="1">
    <location>
        <begin position="1"/>
        <end position="19"/>
    </location>
</feature>
<feature type="chain" id="PRO_5012394938" evidence="1">
    <location>
        <begin position="20"/>
        <end position="45"/>
    </location>
</feature>
<dbReference type="AlphaFoldDB" id="A0A1Y0B385"/>
<accession>A0A1Y0B385</accession>